<dbReference type="InterPro" id="IPR003439">
    <property type="entry name" value="ABC_transporter-like_ATP-bd"/>
</dbReference>
<feature type="domain" description="ABC transporter" evidence="10">
    <location>
        <begin position="250"/>
        <end position="501"/>
    </location>
</feature>
<dbReference type="RefSeq" id="WP_094155312.1">
    <property type="nucleotide sequence ID" value="NZ_CP020028.1"/>
</dbReference>
<keyword evidence="5" id="KW-0677">Repeat</keyword>
<dbReference type="PANTHER" id="PTHR43790:SF3">
    <property type="entry name" value="D-ALLOSE IMPORT ATP-BINDING PROTEIN ALSA-RELATED"/>
    <property type="match status" value="1"/>
</dbReference>
<dbReference type="SMART" id="SM00382">
    <property type="entry name" value="AAA"/>
    <property type="match status" value="2"/>
</dbReference>
<dbReference type="Gene3D" id="3.40.50.300">
    <property type="entry name" value="P-loop containing nucleotide triphosphate hydrolases"/>
    <property type="match status" value="2"/>
</dbReference>
<keyword evidence="12" id="KW-1185">Reference proteome</keyword>
<dbReference type="PROSITE" id="PS50893">
    <property type="entry name" value="ABC_TRANSPORTER_2"/>
    <property type="match status" value="2"/>
</dbReference>
<organism evidence="11 12">
    <name type="scientific">Paenibacillus kribbensis</name>
    <dbReference type="NCBI Taxonomy" id="172713"/>
    <lineage>
        <taxon>Bacteria</taxon>
        <taxon>Bacillati</taxon>
        <taxon>Bacillota</taxon>
        <taxon>Bacilli</taxon>
        <taxon>Bacillales</taxon>
        <taxon>Paenibacillaceae</taxon>
        <taxon>Paenibacillus</taxon>
    </lineage>
</organism>
<dbReference type="KEGG" id="pkb:B4V02_14260"/>
<keyword evidence="2" id="KW-0813">Transport</keyword>
<keyword evidence="8" id="KW-1278">Translocase</keyword>
<evidence type="ECO:0000256" key="7">
    <source>
        <dbReference type="ARBA" id="ARBA00022840"/>
    </source>
</evidence>
<evidence type="ECO:0000256" key="2">
    <source>
        <dbReference type="ARBA" id="ARBA00022448"/>
    </source>
</evidence>
<comment type="subcellular location">
    <subcellularLocation>
        <location evidence="1">Cell membrane</location>
        <topology evidence="1">Peripheral membrane protein</topology>
    </subcellularLocation>
</comment>
<feature type="domain" description="ABC transporter" evidence="10">
    <location>
        <begin position="5"/>
        <end position="244"/>
    </location>
</feature>
<evidence type="ECO:0000313" key="11">
    <source>
        <dbReference type="EMBL" id="ASR47757.1"/>
    </source>
</evidence>
<dbReference type="GO" id="GO:0016887">
    <property type="term" value="F:ATP hydrolysis activity"/>
    <property type="evidence" value="ECO:0007669"/>
    <property type="project" value="InterPro"/>
</dbReference>
<evidence type="ECO:0000256" key="9">
    <source>
        <dbReference type="ARBA" id="ARBA00023136"/>
    </source>
</evidence>
<evidence type="ECO:0000256" key="8">
    <source>
        <dbReference type="ARBA" id="ARBA00022967"/>
    </source>
</evidence>
<dbReference type="FunFam" id="3.40.50.300:FF:000127">
    <property type="entry name" value="Ribose import ATP-binding protein RbsA"/>
    <property type="match status" value="1"/>
</dbReference>
<dbReference type="STRING" id="172713.GCA_001705305_01612"/>
<dbReference type="GO" id="GO:0005524">
    <property type="term" value="F:ATP binding"/>
    <property type="evidence" value="ECO:0007669"/>
    <property type="project" value="UniProtKB-KW"/>
</dbReference>
<keyword evidence="6" id="KW-0547">Nucleotide-binding</keyword>
<evidence type="ECO:0000313" key="12">
    <source>
        <dbReference type="Proteomes" id="UP000214666"/>
    </source>
</evidence>
<keyword evidence="4" id="KW-0762">Sugar transport</keyword>
<dbReference type="InterPro" id="IPR027417">
    <property type="entry name" value="P-loop_NTPase"/>
</dbReference>
<dbReference type="SUPFAM" id="SSF52540">
    <property type="entry name" value="P-loop containing nucleoside triphosphate hydrolases"/>
    <property type="match status" value="2"/>
</dbReference>
<proteinExistence type="predicted"/>
<dbReference type="CDD" id="cd03216">
    <property type="entry name" value="ABC_Carb_Monos_I"/>
    <property type="match status" value="1"/>
</dbReference>
<protein>
    <submittedName>
        <fullName evidence="11">Allose ABC transporter ATP-binding protein</fullName>
    </submittedName>
</protein>
<dbReference type="EMBL" id="CP020028">
    <property type="protein sequence ID" value="ASR47757.1"/>
    <property type="molecule type" value="Genomic_DNA"/>
</dbReference>
<dbReference type="OrthoDB" id="9766104at2"/>
<dbReference type="AlphaFoldDB" id="A0A222WMN3"/>
<gene>
    <name evidence="11" type="ORF">B4V02_14260</name>
</gene>
<dbReference type="PANTHER" id="PTHR43790">
    <property type="entry name" value="CARBOHYDRATE TRANSPORT ATP-BINDING PROTEIN MG119-RELATED"/>
    <property type="match status" value="1"/>
</dbReference>
<keyword evidence="3" id="KW-1003">Cell membrane</keyword>
<dbReference type="Proteomes" id="UP000214666">
    <property type="component" value="Chromosome"/>
</dbReference>
<dbReference type="Pfam" id="PF00005">
    <property type="entry name" value="ABC_tran"/>
    <property type="match status" value="2"/>
</dbReference>
<dbReference type="InterPro" id="IPR003593">
    <property type="entry name" value="AAA+_ATPase"/>
</dbReference>
<name>A0A222WMN3_9BACL</name>
<dbReference type="InterPro" id="IPR017871">
    <property type="entry name" value="ABC_transporter-like_CS"/>
</dbReference>
<evidence type="ECO:0000256" key="6">
    <source>
        <dbReference type="ARBA" id="ARBA00022741"/>
    </source>
</evidence>
<dbReference type="CDD" id="cd03215">
    <property type="entry name" value="ABC_Carb_Monos_II"/>
    <property type="match status" value="1"/>
</dbReference>
<evidence type="ECO:0000256" key="1">
    <source>
        <dbReference type="ARBA" id="ARBA00004202"/>
    </source>
</evidence>
<sequence length="504" mass="55701">MEYLVEMKNIAKHFGAVKALQDVSLTLKPGEVHVLLGENGAGKSTLIKILSGVYEPTEGQIVINGSEFKKLTPKESTEQGISVIYQELSMIDELSIAENIFVGKLPMIKKFGIPVVDHKTMHALAQMMIERVGLICPATRMVETLSISEKQQVEIAKAIAARAKVIIMDEPTSSLTIDETNKLFAIIRQLQSYGVGIIYISHKLEELLEIGDRVSVLKDGKYVGTRDIKDVTREDLITMMVGRAVSERHLKSEDSQHKNSEVILKVEHLTRKDKRVNDVSFELHKGEILGFAGLIGSGRTELMNAIYGAAPIQKGRIELFGKEIKVKDPYHAIKLGIGHVTEARKETGFLKNFEIWKNISISKLLKESTAGGTWGLVDHKAEIKLAEQFKQTVNIKCSSVEQNITELSGGNQQKVLIAKWLAAGSRLIIFDEPTKGIDIGARGEIYKIMRDLAESGVGVIVVSSEMPELLSVCDRIAVFREGTINKTLLNEEATEEKIMLAATS</sequence>
<keyword evidence="9" id="KW-0472">Membrane</keyword>
<evidence type="ECO:0000256" key="3">
    <source>
        <dbReference type="ARBA" id="ARBA00022475"/>
    </source>
</evidence>
<evidence type="ECO:0000259" key="10">
    <source>
        <dbReference type="PROSITE" id="PS50893"/>
    </source>
</evidence>
<dbReference type="GO" id="GO:0005886">
    <property type="term" value="C:plasma membrane"/>
    <property type="evidence" value="ECO:0007669"/>
    <property type="project" value="UniProtKB-SubCell"/>
</dbReference>
<dbReference type="InterPro" id="IPR050107">
    <property type="entry name" value="ABC_carbohydrate_import_ATPase"/>
</dbReference>
<evidence type="ECO:0000256" key="4">
    <source>
        <dbReference type="ARBA" id="ARBA00022597"/>
    </source>
</evidence>
<reference evidence="11 12" key="1">
    <citation type="submission" date="2017-03" db="EMBL/GenBank/DDBJ databases">
        <title>Complete genome sequence of Paenibacillus Kribbensis producing bioflocculants.</title>
        <authorList>
            <person name="Lee H.-G."/>
            <person name="Oh H.-M."/>
        </authorList>
    </citation>
    <scope>NUCLEOTIDE SEQUENCE [LARGE SCALE GENOMIC DNA]</scope>
    <source>
        <strain evidence="11 12">AM49</strain>
    </source>
</reference>
<evidence type="ECO:0000256" key="5">
    <source>
        <dbReference type="ARBA" id="ARBA00022737"/>
    </source>
</evidence>
<keyword evidence="7 11" id="KW-0067">ATP-binding</keyword>
<accession>A0A222WMN3</accession>
<dbReference type="PROSITE" id="PS00211">
    <property type="entry name" value="ABC_TRANSPORTER_1"/>
    <property type="match status" value="1"/>
</dbReference>